<dbReference type="EMBL" id="GL636506">
    <property type="protein sequence ID" value="EFW14501.1"/>
    <property type="molecule type" value="Genomic_DNA"/>
</dbReference>
<dbReference type="STRING" id="443226.E9DGZ0"/>
<evidence type="ECO:0000313" key="2">
    <source>
        <dbReference type="Proteomes" id="UP000002497"/>
    </source>
</evidence>
<proteinExistence type="predicted"/>
<reference evidence="2" key="2">
    <citation type="submission" date="2010-03" db="EMBL/GenBank/DDBJ databases">
        <title>The genome sequence of Coccidioides posadasii strain Silveira.</title>
        <authorList>
            <consortium name="The Broad Institute Genome Sequencing Center for Infectious Disease"/>
            <person name="Neafsey D."/>
            <person name="Orbach M."/>
            <person name="Henn M.R."/>
            <person name="Cole G.T."/>
            <person name="Galgiani J."/>
            <person name="Gardner M.J."/>
            <person name="Kirkland T.N."/>
            <person name="Taylor J.W."/>
            <person name="Young S.K."/>
            <person name="Zeng Q."/>
            <person name="Koehrsen M."/>
            <person name="Alvarado L."/>
            <person name="Berlin A."/>
            <person name="Borenstein D."/>
            <person name="Chapman S.B."/>
            <person name="Chen Z."/>
            <person name="Engels R."/>
            <person name="Freedman E."/>
            <person name="Gellesch M."/>
            <person name="Goldberg J."/>
            <person name="Griggs A."/>
            <person name="Gujja S."/>
            <person name="Heilman E."/>
            <person name="Heiman D."/>
            <person name="Howarth C."/>
            <person name="Jen D."/>
            <person name="Larson L."/>
            <person name="Mehta T."/>
            <person name="Neiman D."/>
            <person name="Park D."/>
            <person name="Pearson M."/>
            <person name="Richards J."/>
            <person name="Roberts A."/>
            <person name="Saif S."/>
            <person name="Shea T."/>
            <person name="Shenoy N."/>
            <person name="Sisk P."/>
            <person name="Stolte C."/>
            <person name="Sykes S."/>
            <person name="Walk T."/>
            <person name="White J."/>
            <person name="Yandava C."/>
            <person name="Haas B."/>
            <person name="Nusbaum C."/>
            <person name="Birren B."/>
        </authorList>
    </citation>
    <scope>NUCLEOTIDE SEQUENCE [LARGE SCALE GENOMIC DNA]</scope>
    <source>
        <strain evidence="2">RMSCC 757 / Silveira</strain>
    </source>
</reference>
<dbReference type="HOGENOM" id="CLU_2385986_0_0_1"/>
<gene>
    <name evidence="1" type="ORF">CPSG_09089</name>
</gene>
<sequence length="94" mass="10327">MNIAGNILLLSHFRRQLKQLYALYLTLVLDIGAKIRLNYFSLINVSDYSVSATIICYLHAALTLQTTAVTTSSLLPSLTIISLPPPGTVRVSIH</sequence>
<reference evidence="2" key="1">
    <citation type="journal article" date="2010" name="Genome Res.">
        <title>Population genomic sequencing of Coccidioides fungi reveals recent hybridization and transposon control.</title>
        <authorList>
            <person name="Neafsey D.E."/>
            <person name="Barker B.M."/>
            <person name="Sharpton T.J."/>
            <person name="Stajich J.E."/>
            <person name="Park D.J."/>
            <person name="Whiston E."/>
            <person name="Hung C.-Y."/>
            <person name="McMahan C."/>
            <person name="White J."/>
            <person name="Sykes S."/>
            <person name="Heiman D."/>
            <person name="Young S."/>
            <person name="Zeng Q."/>
            <person name="Abouelleil A."/>
            <person name="Aftuck L."/>
            <person name="Bessette D."/>
            <person name="Brown A."/>
            <person name="FitzGerald M."/>
            <person name="Lui A."/>
            <person name="Macdonald J.P."/>
            <person name="Priest M."/>
            <person name="Orbach M.J."/>
            <person name="Galgiani J.N."/>
            <person name="Kirkland T.N."/>
            <person name="Cole G.T."/>
            <person name="Birren B.W."/>
            <person name="Henn M.R."/>
            <person name="Taylor J.W."/>
            <person name="Rounsley S.D."/>
        </authorList>
    </citation>
    <scope>NUCLEOTIDE SEQUENCE [LARGE SCALE GENOMIC DNA]</scope>
    <source>
        <strain evidence="2">RMSCC 757 / Silveira</strain>
    </source>
</reference>
<name>E9DGZ0_COCPS</name>
<dbReference type="Proteomes" id="UP000002497">
    <property type="component" value="Unassembled WGS sequence"/>
</dbReference>
<evidence type="ECO:0000313" key="1">
    <source>
        <dbReference type="EMBL" id="EFW14501.1"/>
    </source>
</evidence>
<dbReference type="AlphaFoldDB" id="E9DGZ0"/>
<dbReference type="VEuPathDB" id="FungiDB:CPSG_09089"/>
<accession>E9DGZ0</accession>
<organism evidence="2">
    <name type="scientific">Coccidioides posadasii (strain RMSCC 757 / Silveira)</name>
    <name type="common">Valley fever fungus</name>
    <dbReference type="NCBI Taxonomy" id="443226"/>
    <lineage>
        <taxon>Eukaryota</taxon>
        <taxon>Fungi</taxon>
        <taxon>Dikarya</taxon>
        <taxon>Ascomycota</taxon>
        <taxon>Pezizomycotina</taxon>
        <taxon>Eurotiomycetes</taxon>
        <taxon>Eurotiomycetidae</taxon>
        <taxon>Onygenales</taxon>
        <taxon>Onygenaceae</taxon>
        <taxon>Coccidioides</taxon>
    </lineage>
</organism>
<protein>
    <submittedName>
        <fullName evidence="1">Uncharacterized protein</fullName>
    </submittedName>
</protein>
<keyword evidence="2" id="KW-1185">Reference proteome</keyword>